<dbReference type="EMBL" id="FXTQ01000001">
    <property type="protein sequence ID" value="SMO33305.1"/>
    <property type="molecule type" value="Genomic_DNA"/>
</dbReference>
<name>A0A521AEQ2_9FLAO</name>
<dbReference type="OrthoDB" id="32195at2"/>
<dbReference type="InterPro" id="IPR029063">
    <property type="entry name" value="SAM-dependent_MTases_sf"/>
</dbReference>
<dbReference type="SUPFAM" id="SSF53335">
    <property type="entry name" value="S-adenosyl-L-methionine-dependent methyltransferases"/>
    <property type="match status" value="1"/>
</dbReference>
<evidence type="ECO:0000313" key="2">
    <source>
        <dbReference type="Proteomes" id="UP000319267"/>
    </source>
</evidence>
<dbReference type="GO" id="GO:0003676">
    <property type="term" value="F:nucleic acid binding"/>
    <property type="evidence" value="ECO:0007669"/>
    <property type="project" value="InterPro"/>
</dbReference>
<protein>
    <submittedName>
        <fullName evidence="1">Methyltransferase small domain-containing protein</fullName>
    </submittedName>
</protein>
<dbReference type="PROSITE" id="PS00092">
    <property type="entry name" value="N6_MTASE"/>
    <property type="match status" value="1"/>
</dbReference>
<accession>A0A521AEQ2</accession>
<organism evidence="1 2">
    <name type="scientific">Flavobacterium nitrogenifigens</name>
    <dbReference type="NCBI Taxonomy" id="1617283"/>
    <lineage>
        <taxon>Bacteria</taxon>
        <taxon>Pseudomonadati</taxon>
        <taxon>Bacteroidota</taxon>
        <taxon>Flavobacteriia</taxon>
        <taxon>Flavobacteriales</taxon>
        <taxon>Flavobacteriaceae</taxon>
        <taxon>Flavobacterium</taxon>
    </lineage>
</organism>
<keyword evidence="1" id="KW-0808">Transferase</keyword>
<reference evidence="1 2" key="1">
    <citation type="submission" date="2017-05" db="EMBL/GenBank/DDBJ databases">
        <authorList>
            <person name="Varghese N."/>
            <person name="Submissions S."/>
        </authorList>
    </citation>
    <scope>NUCLEOTIDE SEQUENCE [LARGE SCALE GENOMIC DNA]</scope>
    <source>
        <strain evidence="1 2">DSM 29982</strain>
    </source>
</reference>
<dbReference type="GO" id="GO:0008168">
    <property type="term" value="F:methyltransferase activity"/>
    <property type="evidence" value="ECO:0007669"/>
    <property type="project" value="UniProtKB-KW"/>
</dbReference>
<sequence length="257" mass="29290">MSKLTKKQIADHNIAVELLKKDSLTFEEKLIVYEKWNESANSLNSEAGAFFTPIDLARDFSLQIYEGAKIVDMCAGIGMLSFFAYHYNKCTDITCVELNPQYVEVGKKLLPEAKWICGSIFDFEQLEHYDQAIGNPPFGKIKTGISTSSKLKYKGSEFDLITIEIASLIADCGAFIVPQMSTPFRYSGCHFFEDLRENSKGYNPYERSLPQKVQKFINETKLNYEFNIGIDTSVYINQWKGVSPMCEIITFDFTDKK</sequence>
<evidence type="ECO:0000313" key="1">
    <source>
        <dbReference type="EMBL" id="SMO33305.1"/>
    </source>
</evidence>
<dbReference type="GO" id="GO:0032259">
    <property type="term" value="P:methylation"/>
    <property type="evidence" value="ECO:0007669"/>
    <property type="project" value="UniProtKB-KW"/>
</dbReference>
<dbReference type="AlphaFoldDB" id="A0A521AEQ2"/>
<dbReference type="InterPro" id="IPR002052">
    <property type="entry name" value="DNA_methylase_N6_adenine_CS"/>
</dbReference>
<proteinExistence type="predicted"/>
<gene>
    <name evidence="1" type="ORF">SAMN06265220_10175</name>
</gene>
<dbReference type="RefSeq" id="WP_111377820.1">
    <property type="nucleotide sequence ID" value="NZ_CP043612.1"/>
</dbReference>
<keyword evidence="1" id="KW-0489">Methyltransferase</keyword>
<keyword evidence="2" id="KW-1185">Reference proteome</keyword>
<dbReference type="Gene3D" id="3.40.50.150">
    <property type="entry name" value="Vaccinia Virus protein VP39"/>
    <property type="match status" value="1"/>
</dbReference>
<dbReference type="Proteomes" id="UP000319267">
    <property type="component" value="Unassembled WGS sequence"/>
</dbReference>